<sequence>MTGTKESKLVNQVWVALGIDPKTTPNHLTLGEIGMESMFAVELQQGLEREYDIKVTLNDIKNITIGMMKDFEVGKVDEMKCFAEEIKTCRTKLCKVKFIIPTDAYQRLNNVTTGRPLYFLPPLEGIFASLEALAEKIERPVIGLNWLKDMEKLGSLKEISKYYTNLMKILEPQGDYDIFGHFYGALICMKMLKKAPVGRAVIIDMLSEINLDEEMLSDDYLVEMIISFIGKDLPSVMKAKIRRDISTKPDVKSKLEKLTTELKEFCGKSLVSRDLDEILMSSFKRAKLFTTYRLNMKTKFKKMKYNIAEKYMKMNGKILIIKPYEFGEDPNADEITDKIKNAYFLPEQGLEGKLNFETIDATGEEMEAQKTIEKMASSINQYLSKK</sequence>
<protein>
    <recommendedName>
        <fullName evidence="3">Carrier domain-containing protein</fullName>
    </recommendedName>
</protein>
<dbReference type="EMBL" id="OC917026">
    <property type="protein sequence ID" value="CAD7645908.1"/>
    <property type="molecule type" value="Genomic_DNA"/>
</dbReference>
<evidence type="ECO:0008006" key="3">
    <source>
        <dbReference type="Google" id="ProtNLM"/>
    </source>
</evidence>
<name>A0A7R9LRL4_9ACAR</name>
<dbReference type="EMBL" id="CAJPVJ010002201">
    <property type="protein sequence ID" value="CAG2165923.1"/>
    <property type="molecule type" value="Genomic_DNA"/>
</dbReference>
<dbReference type="Proteomes" id="UP000728032">
    <property type="component" value="Unassembled WGS sequence"/>
</dbReference>
<dbReference type="SUPFAM" id="SSF53474">
    <property type="entry name" value="alpha/beta-Hydrolases"/>
    <property type="match status" value="1"/>
</dbReference>
<evidence type="ECO:0000313" key="2">
    <source>
        <dbReference type="Proteomes" id="UP000728032"/>
    </source>
</evidence>
<dbReference type="AlphaFoldDB" id="A0A7R9LRL4"/>
<dbReference type="Gene3D" id="1.10.1200.10">
    <property type="entry name" value="ACP-like"/>
    <property type="match status" value="1"/>
</dbReference>
<evidence type="ECO:0000313" key="1">
    <source>
        <dbReference type="EMBL" id="CAD7645908.1"/>
    </source>
</evidence>
<keyword evidence="2" id="KW-1185">Reference proteome</keyword>
<accession>A0A7R9LRL4</accession>
<dbReference type="SUPFAM" id="SSF47336">
    <property type="entry name" value="ACP-like"/>
    <property type="match status" value="1"/>
</dbReference>
<organism evidence="1">
    <name type="scientific">Oppiella nova</name>
    <dbReference type="NCBI Taxonomy" id="334625"/>
    <lineage>
        <taxon>Eukaryota</taxon>
        <taxon>Metazoa</taxon>
        <taxon>Ecdysozoa</taxon>
        <taxon>Arthropoda</taxon>
        <taxon>Chelicerata</taxon>
        <taxon>Arachnida</taxon>
        <taxon>Acari</taxon>
        <taxon>Acariformes</taxon>
        <taxon>Sarcoptiformes</taxon>
        <taxon>Oribatida</taxon>
        <taxon>Brachypylina</taxon>
        <taxon>Oppioidea</taxon>
        <taxon>Oppiidae</taxon>
        <taxon>Oppiella</taxon>
    </lineage>
</organism>
<proteinExistence type="predicted"/>
<dbReference type="InterPro" id="IPR036736">
    <property type="entry name" value="ACP-like_sf"/>
</dbReference>
<reference evidence="1" key="1">
    <citation type="submission" date="2020-11" db="EMBL/GenBank/DDBJ databases">
        <authorList>
            <person name="Tran Van P."/>
        </authorList>
    </citation>
    <scope>NUCLEOTIDE SEQUENCE</scope>
</reference>
<gene>
    <name evidence="1" type="ORF">ONB1V03_LOCUS5458</name>
</gene>
<dbReference type="Gene3D" id="3.40.50.1820">
    <property type="entry name" value="alpha/beta hydrolase"/>
    <property type="match status" value="1"/>
</dbReference>
<dbReference type="InterPro" id="IPR029058">
    <property type="entry name" value="AB_hydrolase_fold"/>
</dbReference>